<keyword evidence="3 6" id="KW-0479">Metal-binding</keyword>
<dbReference type="Gene3D" id="3.40.190.10">
    <property type="entry name" value="Periplasmic binding protein-like II"/>
    <property type="match status" value="2"/>
</dbReference>
<dbReference type="PANTHER" id="PTHR30632:SF17">
    <property type="entry name" value="MOLYBDATE-BINDING PROTEIN MODA"/>
    <property type="match status" value="1"/>
</dbReference>
<feature type="binding site" evidence="6">
    <location>
        <position position="184"/>
    </location>
    <ligand>
        <name>molybdate</name>
        <dbReference type="ChEBI" id="CHEBI:36264"/>
    </ligand>
</feature>
<evidence type="ECO:0000313" key="7">
    <source>
        <dbReference type="EMBL" id="MBO0347241.1"/>
    </source>
</evidence>
<dbReference type="Proteomes" id="UP000664779">
    <property type="component" value="Unassembled WGS sequence"/>
</dbReference>
<dbReference type="GO" id="GO:1901359">
    <property type="term" value="F:tungstate binding"/>
    <property type="evidence" value="ECO:0007669"/>
    <property type="project" value="UniProtKB-ARBA"/>
</dbReference>
<dbReference type="RefSeq" id="WP_206944091.1">
    <property type="nucleotide sequence ID" value="NZ_JAFLNF010000009.1"/>
</dbReference>
<dbReference type="NCBIfam" id="TIGR01256">
    <property type="entry name" value="modA"/>
    <property type="match status" value="1"/>
</dbReference>
<protein>
    <submittedName>
        <fullName evidence="7">Molybdate ABC transporter substrate-binding protein</fullName>
    </submittedName>
</protein>
<dbReference type="GO" id="GO:0030973">
    <property type="term" value="F:molybdate ion binding"/>
    <property type="evidence" value="ECO:0007669"/>
    <property type="project" value="TreeGrafter"/>
</dbReference>
<evidence type="ECO:0000256" key="5">
    <source>
        <dbReference type="ARBA" id="ARBA00062515"/>
    </source>
</evidence>
<accession>A0A939JAA9</accession>
<dbReference type="AlphaFoldDB" id="A0A939JAA9"/>
<comment type="subunit">
    <text evidence="5">The complex is composed of two ATP-binding proteins (ModC), two transmembrane proteins (ModB) and a solute-binding protein (ModA).</text>
</comment>
<feature type="binding site" evidence="6">
    <location>
        <position position="157"/>
    </location>
    <ligand>
        <name>molybdate</name>
        <dbReference type="ChEBI" id="CHEBI:36264"/>
    </ligand>
</feature>
<dbReference type="InterPro" id="IPR050682">
    <property type="entry name" value="ModA/WtpA"/>
</dbReference>
<keyword evidence="8" id="KW-1185">Reference proteome</keyword>
<evidence type="ECO:0000313" key="8">
    <source>
        <dbReference type="Proteomes" id="UP000664779"/>
    </source>
</evidence>
<dbReference type="InterPro" id="IPR005950">
    <property type="entry name" value="ModA"/>
</dbReference>
<dbReference type="PANTHER" id="PTHR30632">
    <property type="entry name" value="MOLYBDATE-BINDING PERIPLASMIC PROTEIN"/>
    <property type="match status" value="1"/>
</dbReference>
<keyword evidence="4" id="KW-0732">Signal</keyword>
<evidence type="ECO:0000256" key="6">
    <source>
        <dbReference type="PIRSR" id="PIRSR004846-1"/>
    </source>
</evidence>
<dbReference type="EMBL" id="JAFLNF010000009">
    <property type="protein sequence ID" value="MBO0347241.1"/>
    <property type="molecule type" value="Genomic_DNA"/>
</dbReference>
<keyword evidence="2 6" id="KW-0500">Molybdenum</keyword>
<evidence type="ECO:0000256" key="3">
    <source>
        <dbReference type="ARBA" id="ARBA00022723"/>
    </source>
</evidence>
<comment type="similarity">
    <text evidence="1">Belongs to the bacterial solute-binding protein ModA family.</text>
</comment>
<sequence length="270" mass="27938">MSVSRKVLMAILGLVASNWLLPMSGPGSRAMAADEKPLTVFAAASMTDALTEIGQAYERDGHGKIVFSFAGTGTLARQLEAGAPADVFVSADVAWMDYVVERGAVDAGSVVTIAGNALVVIGAEGEEPLPQPLTLAALTSRLDGGRLAIADPETVPAGRYARQSFESLGLWGGVSDALAPMENVRVALASVARGETPLGVVYGSDAVVEPRVKIVARLPQGSHTAISYPAALVPNAPDQARDFLGYLGGPKAVKILEDKGFLALNETLAN</sequence>
<dbReference type="GO" id="GO:0015689">
    <property type="term" value="P:molybdate ion transport"/>
    <property type="evidence" value="ECO:0007669"/>
    <property type="project" value="InterPro"/>
</dbReference>
<dbReference type="GO" id="GO:0030288">
    <property type="term" value="C:outer membrane-bounded periplasmic space"/>
    <property type="evidence" value="ECO:0007669"/>
    <property type="project" value="TreeGrafter"/>
</dbReference>
<dbReference type="SUPFAM" id="SSF53850">
    <property type="entry name" value="Periplasmic binding protein-like II"/>
    <property type="match status" value="1"/>
</dbReference>
<name>A0A939JAA9_9HYPH</name>
<feature type="binding site" evidence="6">
    <location>
        <position position="45"/>
    </location>
    <ligand>
        <name>molybdate</name>
        <dbReference type="ChEBI" id="CHEBI:36264"/>
    </ligand>
</feature>
<dbReference type="GO" id="GO:0046872">
    <property type="term" value="F:metal ion binding"/>
    <property type="evidence" value="ECO:0007669"/>
    <property type="project" value="UniProtKB-KW"/>
</dbReference>
<evidence type="ECO:0000256" key="2">
    <source>
        <dbReference type="ARBA" id="ARBA00022505"/>
    </source>
</evidence>
<proteinExistence type="inferred from homology"/>
<evidence type="ECO:0000256" key="4">
    <source>
        <dbReference type="ARBA" id="ARBA00022729"/>
    </source>
</evidence>
<gene>
    <name evidence="7" type="primary">modA</name>
    <name evidence="7" type="ORF">J0X15_18575</name>
</gene>
<dbReference type="Pfam" id="PF13531">
    <property type="entry name" value="SBP_bac_11"/>
    <property type="match status" value="1"/>
</dbReference>
<reference evidence="7" key="1">
    <citation type="submission" date="2021-03" db="EMBL/GenBank/DDBJ databases">
        <title>Roseibium sp. CAU 1637 isolated from Incheon.</title>
        <authorList>
            <person name="Kim W."/>
        </authorList>
    </citation>
    <scope>NUCLEOTIDE SEQUENCE</scope>
    <source>
        <strain evidence="7">CAU 1637</strain>
    </source>
</reference>
<organism evidence="7 8">
    <name type="scientific">Roseibium limicola</name>
    <dbReference type="NCBI Taxonomy" id="2816037"/>
    <lineage>
        <taxon>Bacteria</taxon>
        <taxon>Pseudomonadati</taxon>
        <taxon>Pseudomonadota</taxon>
        <taxon>Alphaproteobacteria</taxon>
        <taxon>Hyphomicrobiales</taxon>
        <taxon>Stappiaceae</taxon>
        <taxon>Roseibium</taxon>
    </lineage>
</organism>
<feature type="binding site" evidence="6">
    <location>
        <position position="202"/>
    </location>
    <ligand>
        <name>molybdate</name>
        <dbReference type="ChEBI" id="CHEBI:36264"/>
    </ligand>
</feature>
<comment type="caution">
    <text evidence="7">The sequence shown here is derived from an EMBL/GenBank/DDBJ whole genome shotgun (WGS) entry which is preliminary data.</text>
</comment>
<evidence type="ECO:0000256" key="1">
    <source>
        <dbReference type="ARBA" id="ARBA00009175"/>
    </source>
</evidence>
<dbReference type="FunFam" id="3.40.190.10:FF:000035">
    <property type="entry name" value="Molybdate ABC transporter substrate-binding protein"/>
    <property type="match status" value="1"/>
</dbReference>
<feature type="binding site" evidence="6">
    <location>
        <position position="72"/>
    </location>
    <ligand>
        <name>molybdate</name>
        <dbReference type="ChEBI" id="CHEBI:36264"/>
    </ligand>
</feature>
<dbReference type="PIRSF" id="PIRSF004846">
    <property type="entry name" value="ModA"/>
    <property type="match status" value="1"/>
</dbReference>